<keyword evidence="4" id="KW-0862">Zinc</keyword>
<accession>A0ABU0CAJ9</accession>
<feature type="active site" description="Proton acceptor" evidence="4">
    <location>
        <position position="131"/>
    </location>
</feature>
<dbReference type="EC" id="2.3.1.286" evidence="1"/>
<evidence type="ECO:0000256" key="3">
    <source>
        <dbReference type="ARBA" id="ARBA00023027"/>
    </source>
</evidence>
<dbReference type="Proteomes" id="UP001230253">
    <property type="component" value="Unassembled WGS sequence"/>
</dbReference>
<dbReference type="SUPFAM" id="SSF52467">
    <property type="entry name" value="DHS-like NAD/FAD-binding domain"/>
    <property type="match status" value="1"/>
</dbReference>
<protein>
    <recommendedName>
        <fullName evidence="1">protein acetyllysine N-acetyltransferase</fullName>
        <ecNumber evidence="1">2.3.1.286</ecNumber>
    </recommendedName>
</protein>
<evidence type="ECO:0000313" key="6">
    <source>
        <dbReference type="EMBL" id="MDQ0326964.1"/>
    </source>
</evidence>
<reference evidence="6 7" key="1">
    <citation type="submission" date="2023-07" db="EMBL/GenBank/DDBJ databases">
        <title>Genomic Encyclopedia of Type Strains, Phase IV (KMG-IV): sequencing the most valuable type-strain genomes for metagenomic binning, comparative biology and taxonomic classification.</title>
        <authorList>
            <person name="Goeker M."/>
        </authorList>
    </citation>
    <scope>NUCLEOTIDE SEQUENCE [LARGE SCALE GENOMIC DNA]</scope>
    <source>
        <strain evidence="6 7">DSM 11549</strain>
    </source>
</reference>
<keyword evidence="6" id="KW-0378">Hydrolase</keyword>
<gene>
    <name evidence="6" type="ORF">J2R99_002833</name>
</gene>
<dbReference type="RefSeq" id="WP_307155064.1">
    <property type="nucleotide sequence ID" value="NZ_JAUSUK010000002.1"/>
</dbReference>
<dbReference type="InterPro" id="IPR026590">
    <property type="entry name" value="Ssirtuin_cat_dom"/>
</dbReference>
<name>A0ABU0CAJ9_9BRAD</name>
<dbReference type="InterPro" id="IPR003000">
    <property type="entry name" value="Sirtuin"/>
</dbReference>
<feature type="domain" description="Deacetylase sirtuin-type" evidence="5">
    <location>
        <begin position="8"/>
        <end position="262"/>
    </location>
</feature>
<feature type="binding site" evidence="4">
    <location>
        <position position="139"/>
    </location>
    <ligand>
        <name>Zn(2+)</name>
        <dbReference type="ChEBI" id="CHEBI:29105"/>
    </ligand>
</feature>
<dbReference type="GO" id="GO:0016787">
    <property type="term" value="F:hydrolase activity"/>
    <property type="evidence" value="ECO:0007669"/>
    <property type="project" value="UniProtKB-KW"/>
</dbReference>
<evidence type="ECO:0000259" key="5">
    <source>
        <dbReference type="PROSITE" id="PS50305"/>
    </source>
</evidence>
<feature type="binding site" evidence="4">
    <location>
        <position position="164"/>
    </location>
    <ligand>
        <name>Zn(2+)</name>
        <dbReference type="ChEBI" id="CHEBI:29105"/>
    </ligand>
</feature>
<evidence type="ECO:0000256" key="2">
    <source>
        <dbReference type="ARBA" id="ARBA00022679"/>
    </source>
</evidence>
<evidence type="ECO:0000256" key="1">
    <source>
        <dbReference type="ARBA" id="ARBA00012928"/>
    </source>
</evidence>
<dbReference type="Gene3D" id="3.40.50.1220">
    <property type="entry name" value="TPP-binding domain"/>
    <property type="match status" value="1"/>
</dbReference>
<evidence type="ECO:0000313" key="7">
    <source>
        <dbReference type="Proteomes" id="UP001230253"/>
    </source>
</evidence>
<dbReference type="InterPro" id="IPR050134">
    <property type="entry name" value="NAD-dep_sirtuin_deacylases"/>
</dbReference>
<dbReference type="Pfam" id="PF02146">
    <property type="entry name" value="SIR2"/>
    <property type="match status" value="1"/>
</dbReference>
<feature type="binding site" evidence="4">
    <location>
        <position position="167"/>
    </location>
    <ligand>
        <name>Zn(2+)</name>
        <dbReference type="ChEBI" id="CHEBI:29105"/>
    </ligand>
</feature>
<keyword evidence="2" id="KW-0808">Transferase</keyword>
<keyword evidence="4" id="KW-0479">Metal-binding</keyword>
<sequence>MAQIQTDNDTLSGEVAHLQRLVDEAKAIVAFCGAGISTESGIPDFRSPGGIWSKMEPITYQEFMASEEVRLEDWRRRFMLDEIYSKAEPNIAHRVLAHLVAEGRSPGVVTQNVDGLHQRAGLPPEYLVELHGNATYAHCLDCREPFTLGEVHKMIEAKGESPRCPDCGGFIKSAIISFGEAMPEHEMRRAFELAKECDLMIVLGSSLVVHPAATIPLVAKQSGARLVILNREETPLDDVADSCFSGEIGALLSALFPELRGGAQGKP</sequence>
<proteinExistence type="predicted"/>
<dbReference type="PROSITE" id="PS50305">
    <property type="entry name" value="SIRTUIN"/>
    <property type="match status" value="1"/>
</dbReference>
<keyword evidence="3" id="KW-0520">NAD</keyword>
<comment type="caution">
    <text evidence="6">The sequence shown here is derived from an EMBL/GenBank/DDBJ whole genome shotgun (WGS) entry which is preliminary data.</text>
</comment>
<keyword evidence="7" id="KW-1185">Reference proteome</keyword>
<dbReference type="PANTHER" id="PTHR11085:SF4">
    <property type="entry name" value="NAD-DEPENDENT PROTEIN DEACYLASE"/>
    <property type="match status" value="1"/>
</dbReference>
<dbReference type="Gene3D" id="2.20.28.200">
    <property type="match status" value="1"/>
</dbReference>
<evidence type="ECO:0000256" key="4">
    <source>
        <dbReference type="PROSITE-ProRule" id="PRU00236"/>
    </source>
</evidence>
<dbReference type="EMBL" id="JAUSUK010000002">
    <property type="protein sequence ID" value="MDQ0326964.1"/>
    <property type="molecule type" value="Genomic_DNA"/>
</dbReference>
<dbReference type="InterPro" id="IPR029035">
    <property type="entry name" value="DHS-like_NAD/FAD-binding_dom"/>
</dbReference>
<dbReference type="PANTHER" id="PTHR11085">
    <property type="entry name" value="NAD-DEPENDENT PROTEIN DEACYLASE SIRTUIN-5, MITOCHONDRIAL-RELATED"/>
    <property type="match status" value="1"/>
</dbReference>
<organism evidence="6 7">
    <name type="scientific">Rhodopseudomonas julia</name>
    <dbReference type="NCBI Taxonomy" id="200617"/>
    <lineage>
        <taxon>Bacteria</taxon>
        <taxon>Pseudomonadati</taxon>
        <taxon>Pseudomonadota</taxon>
        <taxon>Alphaproteobacteria</taxon>
        <taxon>Hyphomicrobiales</taxon>
        <taxon>Nitrobacteraceae</taxon>
        <taxon>Rhodopseudomonas</taxon>
    </lineage>
</organism>
<feature type="binding site" evidence="4">
    <location>
        <position position="142"/>
    </location>
    <ligand>
        <name>Zn(2+)</name>
        <dbReference type="ChEBI" id="CHEBI:29105"/>
    </ligand>
</feature>